<organism evidence="2 3">
    <name type="scientific">Mucilaginibacter lappiensis</name>
    <dbReference type="NCBI Taxonomy" id="354630"/>
    <lineage>
        <taxon>Bacteria</taxon>
        <taxon>Pseudomonadati</taxon>
        <taxon>Bacteroidota</taxon>
        <taxon>Sphingobacteriia</taxon>
        <taxon>Sphingobacteriales</taxon>
        <taxon>Sphingobacteriaceae</taxon>
        <taxon>Mucilaginibacter</taxon>
    </lineage>
</organism>
<evidence type="ECO:0000313" key="3">
    <source>
        <dbReference type="Proteomes" id="UP000548326"/>
    </source>
</evidence>
<dbReference type="Proteomes" id="UP000548326">
    <property type="component" value="Unassembled WGS sequence"/>
</dbReference>
<sequence>MIKWFAYIVLVLIFAPCLLFAGAKNSLSDPVYSKISPILHNKILADTILAKNAKQDEKNKIKEVAKPKKQAKPTKVDDSGEPVTSKPKPKRQRRPEGLERPPEIPRRNGN</sequence>
<proteinExistence type="predicted"/>
<evidence type="ECO:0000313" key="2">
    <source>
        <dbReference type="EMBL" id="MBB6128520.1"/>
    </source>
</evidence>
<name>A0A841JCJ1_9SPHI</name>
<protein>
    <submittedName>
        <fullName evidence="2">Uncharacterized protein</fullName>
    </submittedName>
</protein>
<feature type="region of interest" description="Disordered" evidence="1">
    <location>
        <begin position="55"/>
        <end position="110"/>
    </location>
</feature>
<gene>
    <name evidence="2" type="ORF">HDF22_002641</name>
</gene>
<dbReference type="AlphaFoldDB" id="A0A841JCJ1"/>
<evidence type="ECO:0000256" key="1">
    <source>
        <dbReference type="SAM" id="MobiDB-lite"/>
    </source>
</evidence>
<dbReference type="RefSeq" id="WP_183587925.1">
    <property type="nucleotide sequence ID" value="NZ_JACHCA010000006.1"/>
</dbReference>
<comment type="caution">
    <text evidence="2">The sequence shown here is derived from an EMBL/GenBank/DDBJ whole genome shotgun (WGS) entry which is preliminary data.</text>
</comment>
<feature type="compositionally biased region" description="Basic and acidic residues" evidence="1">
    <location>
        <begin position="94"/>
        <end position="110"/>
    </location>
</feature>
<feature type="compositionally biased region" description="Basic and acidic residues" evidence="1">
    <location>
        <begin position="55"/>
        <end position="66"/>
    </location>
</feature>
<reference evidence="2 3" key="1">
    <citation type="submission" date="2020-08" db="EMBL/GenBank/DDBJ databases">
        <title>Genomic Encyclopedia of Type Strains, Phase IV (KMG-V): Genome sequencing to study the core and pangenomes of soil and plant-associated prokaryotes.</title>
        <authorList>
            <person name="Whitman W."/>
        </authorList>
    </citation>
    <scope>NUCLEOTIDE SEQUENCE [LARGE SCALE GENOMIC DNA]</scope>
    <source>
        <strain evidence="2 3">MP601</strain>
    </source>
</reference>
<accession>A0A841JCJ1</accession>
<dbReference type="EMBL" id="JACHCA010000006">
    <property type="protein sequence ID" value="MBB6128520.1"/>
    <property type="molecule type" value="Genomic_DNA"/>
</dbReference>